<comment type="caution">
    <text evidence="2">The sequence shown here is derived from an EMBL/GenBank/DDBJ whole genome shotgun (WGS) entry which is preliminary data.</text>
</comment>
<name>A0ABT3QYY9_9HYPH</name>
<dbReference type="Proteomes" id="UP001300261">
    <property type="component" value="Unassembled WGS sequence"/>
</dbReference>
<evidence type="ECO:0000313" key="2">
    <source>
        <dbReference type="EMBL" id="MCX2722169.1"/>
    </source>
</evidence>
<protein>
    <submittedName>
        <fullName evidence="2">Uncharacterized protein</fullName>
    </submittedName>
</protein>
<dbReference type="EMBL" id="JAPEVI010000003">
    <property type="protein sequence ID" value="MCX2722169.1"/>
    <property type="molecule type" value="Genomic_DNA"/>
</dbReference>
<reference evidence="2 3" key="1">
    <citation type="journal article" date="2016" name="Int. J. Syst. Evol. Microbiol.">
        <title>Labrenzia salina sp. nov., isolated from the rhizosphere of the halophyte Arthrocnemum macrostachyum.</title>
        <authorList>
            <person name="Camacho M."/>
            <person name="Redondo-Gomez S."/>
            <person name="Rodriguez-Llorente I."/>
            <person name="Rohde M."/>
            <person name="Sproer C."/>
            <person name="Schumann P."/>
            <person name="Klenk H.P."/>
            <person name="Montero-Calasanz M.D.C."/>
        </authorList>
    </citation>
    <scope>NUCLEOTIDE SEQUENCE [LARGE SCALE GENOMIC DNA]</scope>
    <source>
        <strain evidence="2 3">DSM 29163</strain>
    </source>
</reference>
<sequence>MKPFKKIAIAALAASVAGTALTAGLSASAQSGPADADGGNTLNSLQASVSRIWAGTADMMISARGTVAMEAGVTSNVFSSVSTPTTTA</sequence>
<feature type="signal peptide" evidence="1">
    <location>
        <begin position="1"/>
        <end position="22"/>
    </location>
</feature>
<evidence type="ECO:0000313" key="3">
    <source>
        <dbReference type="Proteomes" id="UP001300261"/>
    </source>
</evidence>
<dbReference type="RefSeq" id="WP_265961866.1">
    <property type="nucleotide sequence ID" value="NZ_JAPEVI010000003.1"/>
</dbReference>
<evidence type="ECO:0000256" key="1">
    <source>
        <dbReference type="SAM" id="SignalP"/>
    </source>
</evidence>
<accession>A0ABT3QYY9</accession>
<feature type="chain" id="PRO_5045563615" evidence="1">
    <location>
        <begin position="23"/>
        <end position="88"/>
    </location>
</feature>
<gene>
    <name evidence="2" type="ORF">ON753_07080</name>
</gene>
<keyword evidence="1" id="KW-0732">Signal</keyword>
<proteinExistence type="predicted"/>
<keyword evidence="3" id="KW-1185">Reference proteome</keyword>
<organism evidence="2 3">
    <name type="scientific">Roseibium salinum</name>
    <dbReference type="NCBI Taxonomy" id="1604349"/>
    <lineage>
        <taxon>Bacteria</taxon>
        <taxon>Pseudomonadati</taxon>
        <taxon>Pseudomonadota</taxon>
        <taxon>Alphaproteobacteria</taxon>
        <taxon>Hyphomicrobiales</taxon>
        <taxon>Stappiaceae</taxon>
        <taxon>Roseibium</taxon>
    </lineage>
</organism>